<dbReference type="InterPro" id="IPR000073">
    <property type="entry name" value="AB_hydrolase_1"/>
</dbReference>
<keyword evidence="4" id="KW-1185">Reference proteome</keyword>
<name>A0ABU9CH68_9BURK</name>
<dbReference type="Pfam" id="PF12697">
    <property type="entry name" value="Abhydrolase_6"/>
    <property type="match status" value="1"/>
</dbReference>
<evidence type="ECO:0000259" key="2">
    <source>
        <dbReference type="Pfam" id="PF12697"/>
    </source>
</evidence>
<proteinExistence type="predicted"/>
<evidence type="ECO:0000256" key="1">
    <source>
        <dbReference type="ARBA" id="ARBA00022801"/>
    </source>
</evidence>
<organism evidence="3 4">
    <name type="scientific">Pseudaquabacterium inlustre</name>
    <dbReference type="NCBI Taxonomy" id="2984192"/>
    <lineage>
        <taxon>Bacteria</taxon>
        <taxon>Pseudomonadati</taxon>
        <taxon>Pseudomonadota</taxon>
        <taxon>Betaproteobacteria</taxon>
        <taxon>Burkholderiales</taxon>
        <taxon>Sphaerotilaceae</taxon>
        <taxon>Pseudaquabacterium</taxon>
    </lineage>
</organism>
<feature type="domain" description="AB hydrolase-1" evidence="2">
    <location>
        <begin position="32"/>
        <end position="301"/>
    </location>
</feature>
<evidence type="ECO:0000313" key="4">
    <source>
        <dbReference type="Proteomes" id="UP001365405"/>
    </source>
</evidence>
<dbReference type="SUPFAM" id="SSF53474">
    <property type="entry name" value="alpha/beta-Hydrolases"/>
    <property type="match status" value="1"/>
</dbReference>
<dbReference type="GO" id="GO:0016787">
    <property type="term" value="F:hydrolase activity"/>
    <property type="evidence" value="ECO:0007669"/>
    <property type="project" value="UniProtKB-KW"/>
</dbReference>
<dbReference type="PANTHER" id="PTHR43798">
    <property type="entry name" value="MONOACYLGLYCEROL LIPASE"/>
    <property type="match status" value="1"/>
</dbReference>
<dbReference type="InterPro" id="IPR029058">
    <property type="entry name" value="AB_hydrolase_fold"/>
</dbReference>
<gene>
    <name evidence="3" type="ORF">AACH10_13165</name>
</gene>
<dbReference type="EMBL" id="JBBUTH010000007">
    <property type="protein sequence ID" value="MEK8051193.1"/>
    <property type="molecule type" value="Genomic_DNA"/>
</dbReference>
<dbReference type="InterPro" id="IPR050266">
    <property type="entry name" value="AB_hydrolase_sf"/>
</dbReference>
<keyword evidence="1 3" id="KW-0378">Hydrolase</keyword>
<dbReference type="Proteomes" id="UP001365405">
    <property type="component" value="Unassembled WGS sequence"/>
</dbReference>
<evidence type="ECO:0000313" key="3">
    <source>
        <dbReference type="EMBL" id="MEK8051193.1"/>
    </source>
</evidence>
<protein>
    <submittedName>
        <fullName evidence="3">Alpha/beta hydrolase</fullName>
    </submittedName>
</protein>
<dbReference type="PANTHER" id="PTHR43798:SF31">
    <property type="entry name" value="AB HYDROLASE SUPERFAMILY PROTEIN YCLE"/>
    <property type="match status" value="1"/>
</dbReference>
<dbReference type="Gene3D" id="3.40.50.1820">
    <property type="entry name" value="alpha/beta hydrolase"/>
    <property type="match status" value="1"/>
</dbReference>
<sequence length="308" mass="34031">MNTPQLIHVDANGLRLAAWEWFAEQRGKAPPLLFVHATGFHGRVWDQVIHHLTASLPQPRHIVALELRGHGRSALPTHLPGGLPFMGWSDFGRDVALAARALGLERAVGIGHSMGAHSLIQAAAFEPSRFGALVTIDPVLFEPEAYHRMDAFDAVAAAKHPAASRKNHFTSPQAMAERFADRVPYARFDRQALRDYCEHALKPVIDAQGHHQGYELCCAPLTEAMIYSSAHFNASIYASIRALHIPVRVVRVRDRDPSVLPFDPLGSPTWAGLAAEFRHGHEVHLADCNHLMPMEEPARVAGLVREML</sequence>
<accession>A0ABU9CH68</accession>
<dbReference type="RefSeq" id="WP_341410884.1">
    <property type="nucleotide sequence ID" value="NZ_JBBUTH010000007.1"/>
</dbReference>
<reference evidence="3 4" key="1">
    <citation type="submission" date="2024-04" db="EMBL/GenBank/DDBJ databases">
        <title>Novel species of the genus Ideonella isolated from streams.</title>
        <authorList>
            <person name="Lu H."/>
        </authorList>
    </citation>
    <scope>NUCLEOTIDE SEQUENCE [LARGE SCALE GENOMIC DNA]</scope>
    <source>
        <strain evidence="3 4">DXS22W</strain>
    </source>
</reference>
<comment type="caution">
    <text evidence="3">The sequence shown here is derived from an EMBL/GenBank/DDBJ whole genome shotgun (WGS) entry which is preliminary data.</text>
</comment>